<reference evidence="2 3" key="1">
    <citation type="journal article" date="2022" name="Nat. Plants">
        <title>Genomes of leafy and leafless Platanthera orchids illuminate the evolution of mycoheterotrophy.</title>
        <authorList>
            <person name="Li M.H."/>
            <person name="Liu K.W."/>
            <person name="Li Z."/>
            <person name="Lu H.C."/>
            <person name="Ye Q.L."/>
            <person name="Zhang D."/>
            <person name="Wang J.Y."/>
            <person name="Li Y.F."/>
            <person name="Zhong Z.M."/>
            <person name="Liu X."/>
            <person name="Yu X."/>
            <person name="Liu D.K."/>
            <person name="Tu X.D."/>
            <person name="Liu B."/>
            <person name="Hao Y."/>
            <person name="Liao X.Y."/>
            <person name="Jiang Y.T."/>
            <person name="Sun W.H."/>
            <person name="Chen J."/>
            <person name="Chen Y.Q."/>
            <person name="Ai Y."/>
            <person name="Zhai J.W."/>
            <person name="Wu S.S."/>
            <person name="Zhou Z."/>
            <person name="Hsiao Y.Y."/>
            <person name="Wu W.L."/>
            <person name="Chen Y.Y."/>
            <person name="Lin Y.F."/>
            <person name="Hsu J.L."/>
            <person name="Li C.Y."/>
            <person name="Wang Z.W."/>
            <person name="Zhao X."/>
            <person name="Zhong W.Y."/>
            <person name="Ma X.K."/>
            <person name="Ma L."/>
            <person name="Huang J."/>
            <person name="Chen G.Z."/>
            <person name="Huang M.Z."/>
            <person name="Huang L."/>
            <person name="Peng D.H."/>
            <person name="Luo Y.B."/>
            <person name="Zou S.Q."/>
            <person name="Chen S.P."/>
            <person name="Lan S."/>
            <person name="Tsai W.C."/>
            <person name="Van de Peer Y."/>
            <person name="Liu Z.J."/>
        </authorList>
    </citation>
    <scope>NUCLEOTIDE SEQUENCE [LARGE SCALE GENOMIC DNA]</scope>
    <source>
        <strain evidence="2">Lor288</strain>
    </source>
</reference>
<dbReference type="EMBL" id="JBBWWR010000006">
    <property type="protein sequence ID" value="KAK8964808.1"/>
    <property type="molecule type" value="Genomic_DNA"/>
</dbReference>
<dbReference type="InterPro" id="IPR000467">
    <property type="entry name" value="G_patch_dom"/>
</dbReference>
<dbReference type="PANTHER" id="PTHR20923:SF1">
    <property type="entry name" value="G PATCH DOMAIN AND ANKYRIN REPEAT-CONTAINING PROTEIN 1"/>
    <property type="match status" value="1"/>
</dbReference>
<name>A0ABR2MPB2_9ASPA</name>
<gene>
    <name evidence="2" type="ORF">KSP40_PGU014692</name>
</gene>
<dbReference type="InterPro" id="IPR039146">
    <property type="entry name" value="GPANK1"/>
</dbReference>
<organism evidence="2 3">
    <name type="scientific">Platanthera guangdongensis</name>
    <dbReference type="NCBI Taxonomy" id="2320717"/>
    <lineage>
        <taxon>Eukaryota</taxon>
        <taxon>Viridiplantae</taxon>
        <taxon>Streptophyta</taxon>
        <taxon>Embryophyta</taxon>
        <taxon>Tracheophyta</taxon>
        <taxon>Spermatophyta</taxon>
        <taxon>Magnoliopsida</taxon>
        <taxon>Liliopsida</taxon>
        <taxon>Asparagales</taxon>
        <taxon>Orchidaceae</taxon>
        <taxon>Orchidoideae</taxon>
        <taxon>Orchideae</taxon>
        <taxon>Orchidinae</taxon>
        <taxon>Platanthera</taxon>
    </lineage>
</organism>
<dbReference type="SMART" id="SM00443">
    <property type="entry name" value="G_patch"/>
    <property type="match status" value="1"/>
</dbReference>
<dbReference type="PROSITE" id="PS50174">
    <property type="entry name" value="G_PATCH"/>
    <property type="match status" value="1"/>
</dbReference>
<proteinExistence type="predicted"/>
<dbReference type="Proteomes" id="UP001412067">
    <property type="component" value="Unassembled WGS sequence"/>
</dbReference>
<evidence type="ECO:0000313" key="2">
    <source>
        <dbReference type="EMBL" id="KAK8964808.1"/>
    </source>
</evidence>
<accession>A0ABR2MPB2</accession>
<comment type="caution">
    <text evidence="2">The sequence shown here is derived from an EMBL/GenBank/DDBJ whole genome shotgun (WGS) entry which is preliminary data.</text>
</comment>
<dbReference type="PANTHER" id="PTHR20923">
    <property type="entry name" value="BAT4 PROTEIN-RELATED"/>
    <property type="match status" value="1"/>
</dbReference>
<keyword evidence="3" id="KW-1185">Reference proteome</keyword>
<protein>
    <recommendedName>
        <fullName evidence="1">G-patch domain-containing protein</fullName>
    </recommendedName>
</protein>
<evidence type="ECO:0000313" key="3">
    <source>
        <dbReference type="Proteomes" id="UP001412067"/>
    </source>
</evidence>
<feature type="domain" description="G-patch" evidence="1">
    <location>
        <begin position="10"/>
        <end position="56"/>
    </location>
</feature>
<dbReference type="Pfam" id="PF01585">
    <property type="entry name" value="G-patch"/>
    <property type="match status" value="1"/>
</dbReference>
<evidence type="ECO:0000259" key="1">
    <source>
        <dbReference type="PROSITE" id="PS50174"/>
    </source>
</evidence>
<sequence length="114" mass="13137">MGSNSRALDSSNLGFQLLKRSGWKEGTGLGASEQGILEPVQTQIKKNKCGIGGEKKKNRELLSTDYISNTQMEKTEKKPKAQSKRLRKMLHEEERMKEQEFDQAFFREFWPDNV</sequence>